<comment type="subcellular location">
    <subcellularLocation>
        <location evidence="1">Cell outer membrane</location>
    </subcellularLocation>
</comment>
<dbReference type="STRING" id="151894.SAMN04488524_1816"/>
<comment type="similarity">
    <text evidence="2">Belongs to the SusD family.</text>
</comment>
<dbReference type="GO" id="GO:0009279">
    <property type="term" value="C:cell outer membrane"/>
    <property type="evidence" value="ECO:0007669"/>
    <property type="project" value="UniProtKB-SubCell"/>
</dbReference>
<organism evidence="8 9">
    <name type="scientific">Pedobacter africanus</name>
    <dbReference type="NCBI Taxonomy" id="151894"/>
    <lineage>
        <taxon>Bacteria</taxon>
        <taxon>Pseudomonadati</taxon>
        <taxon>Bacteroidota</taxon>
        <taxon>Sphingobacteriia</taxon>
        <taxon>Sphingobacteriales</taxon>
        <taxon>Sphingobacteriaceae</taxon>
        <taxon>Pedobacter</taxon>
    </lineage>
</organism>
<dbReference type="Pfam" id="PF14322">
    <property type="entry name" value="SusD-like_3"/>
    <property type="match status" value="1"/>
</dbReference>
<dbReference type="Proteomes" id="UP000192756">
    <property type="component" value="Unassembled WGS sequence"/>
</dbReference>
<dbReference type="AlphaFoldDB" id="A0A1W2B1N2"/>
<dbReference type="SUPFAM" id="SSF48452">
    <property type="entry name" value="TPR-like"/>
    <property type="match status" value="1"/>
</dbReference>
<evidence type="ECO:0000256" key="3">
    <source>
        <dbReference type="ARBA" id="ARBA00022729"/>
    </source>
</evidence>
<keyword evidence="3" id="KW-0732">Signal</keyword>
<evidence type="ECO:0000313" key="8">
    <source>
        <dbReference type="EMBL" id="SMC66318.1"/>
    </source>
</evidence>
<evidence type="ECO:0000259" key="6">
    <source>
        <dbReference type="Pfam" id="PF07980"/>
    </source>
</evidence>
<name>A0A1W2B1N2_9SPHI</name>
<keyword evidence="9" id="KW-1185">Reference proteome</keyword>
<dbReference type="InterPro" id="IPR012944">
    <property type="entry name" value="SusD_RagB_dom"/>
</dbReference>
<accession>A0A1W2B1N2</accession>
<dbReference type="Pfam" id="PF07980">
    <property type="entry name" value="SusD_RagB"/>
    <property type="match status" value="1"/>
</dbReference>
<sequence>MKKYTIYLLTLLACIGSGCNKYLDQAPDDRTKLNTPAKVSELLVTAYPRGNYFLLAESMSDIPSFVSTAGIDFPVNQDGYFWRDTQATDQDSPTYYWNACYTAIAAANQALDAIAKAADKQAYSGQKGEALVARAYAHFMLVTLFSKCYDPATAETDMGIPYVTEPENVVFKNYDRKTVAYTYQQIEKDLLEGIPLINDNYTVPAYHFTRKAAYAFACRYYLFKRDPAKVIEYAGLAFPGNNFAENVRPWKSYADFSVEQQETAFTNATNPGNLLICETVSRLGRNYKRPVYSINQNRLNLILAPVGTSLNAYRIYSNSSTYYYLLKFVEHFVRTNINATTGTGYTMVPVLTTEEVLLNRAEAYIMQGKYTEALADMNTLISTRVTNYIPATHNFTETKIKAYYTSTTETKQAYLNALLDLKKAEFVHEGMRWMDILRHKLPVVHRNAAGEEFKLAEDDGRKLWQIPPQVTLSGITQNPR</sequence>
<feature type="domain" description="SusD-like N-terminal" evidence="7">
    <location>
        <begin position="21"/>
        <end position="222"/>
    </location>
</feature>
<dbReference type="OrthoDB" id="1147023at2"/>
<reference evidence="9" key="1">
    <citation type="submission" date="2017-04" db="EMBL/GenBank/DDBJ databases">
        <authorList>
            <person name="Varghese N."/>
            <person name="Submissions S."/>
        </authorList>
    </citation>
    <scope>NUCLEOTIDE SEQUENCE [LARGE SCALE GENOMIC DNA]</scope>
    <source>
        <strain evidence="9">DSM 12126</strain>
    </source>
</reference>
<feature type="domain" description="RagB/SusD" evidence="6">
    <location>
        <begin position="315"/>
        <end position="450"/>
    </location>
</feature>
<keyword evidence="4" id="KW-0472">Membrane</keyword>
<evidence type="ECO:0000256" key="4">
    <source>
        <dbReference type="ARBA" id="ARBA00023136"/>
    </source>
</evidence>
<protein>
    <submittedName>
        <fullName evidence="8">SusD family protein</fullName>
    </submittedName>
</protein>
<evidence type="ECO:0000313" key="9">
    <source>
        <dbReference type="Proteomes" id="UP000192756"/>
    </source>
</evidence>
<evidence type="ECO:0000259" key="7">
    <source>
        <dbReference type="Pfam" id="PF14322"/>
    </source>
</evidence>
<proteinExistence type="inferred from homology"/>
<dbReference type="RefSeq" id="WP_084238006.1">
    <property type="nucleotide sequence ID" value="NZ_FWXT01000001.1"/>
</dbReference>
<evidence type="ECO:0000256" key="5">
    <source>
        <dbReference type="ARBA" id="ARBA00023237"/>
    </source>
</evidence>
<dbReference type="InterPro" id="IPR033985">
    <property type="entry name" value="SusD-like_N"/>
</dbReference>
<evidence type="ECO:0000256" key="1">
    <source>
        <dbReference type="ARBA" id="ARBA00004442"/>
    </source>
</evidence>
<dbReference type="PROSITE" id="PS51257">
    <property type="entry name" value="PROKAR_LIPOPROTEIN"/>
    <property type="match status" value="1"/>
</dbReference>
<gene>
    <name evidence="8" type="ORF">SAMN04488524_1816</name>
</gene>
<keyword evidence="5" id="KW-0998">Cell outer membrane</keyword>
<dbReference type="EMBL" id="FWXT01000001">
    <property type="protein sequence ID" value="SMC66318.1"/>
    <property type="molecule type" value="Genomic_DNA"/>
</dbReference>
<dbReference type="Gene3D" id="1.25.40.390">
    <property type="match status" value="1"/>
</dbReference>
<evidence type="ECO:0000256" key="2">
    <source>
        <dbReference type="ARBA" id="ARBA00006275"/>
    </source>
</evidence>
<dbReference type="InterPro" id="IPR011990">
    <property type="entry name" value="TPR-like_helical_dom_sf"/>
</dbReference>